<dbReference type="RefSeq" id="WP_303735898.1">
    <property type="nucleotide sequence ID" value="NZ_SUTE01000002.1"/>
</dbReference>
<feature type="transmembrane region" description="Helical" evidence="1">
    <location>
        <begin position="93"/>
        <end position="116"/>
    </location>
</feature>
<evidence type="ECO:0000313" key="2">
    <source>
        <dbReference type="EMBL" id="MBE6504262.1"/>
    </source>
</evidence>
<dbReference type="AlphaFoldDB" id="A0A8T3VAW3"/>
<keyword evidence="1" id="KW-1133">Transmembrane helix</keyword>
<protein>
    <submittedName>
        <fullName evidence="2">DUF4013 domain-containing protein</fullName>
    </submittedName>
</protein>
<organism evidence="2 3">
    <name type="scientific">Methanobrevibacter millerae</name>
    <dbReference type="NCBI Taxonomy" id="230361"/>
    <lineage>
        <taxon>Archaea</taxon>
        <taxon>Methanobacteriati</taxon>
        <taxon>Methanobacteriota</taxon>
        <taxon>Methanomada group</taxon>
        <taxon>Methanobacteria</taxon>
        <taxon>Methanobacteriales</taxon>
        <taxon>Methanobacteriaceae</taxon>
        <taxon>Methanobrevibacter</taxon>
    </lineage>
</organism>
<feature type="transmembrane region" description="Helical" evidence="1">
    <location>
        <begin position="187"/>
        <end position="208"/>
    </location>
</feature>
<gene>
    <name evidence="2" type="ORF">E7Z73_00760</name>
</gene>
<evidence type="ECO:0000256" key="1">
    <source>
        <dbReference type="SAM" id="Phobius"/>
    </source>
</evidence>
<evidence type="ECO:0000313" key="3">
    <source>
        <dbReference type="Proteomes" id="UP000762703"/>
    </source>
</evidence>
<sequence length="267" mass="30593">MNLSKLVSNSLKYPFRNIAKLPIICILFVLIAIIPIGMVSDNKYLITIGVIAFFLFILIVPGYFVSVVRIGANQSAMLPSFNLVNNIYDSIRVTLLRIVYMFVPVVVFVIALIVFGPTSRSMLNNYKIFEFLATVGLVLLLIFIIYFIFEFFLFFAKARLAYFNSLREALKINEVIKDIKRIGIVNIFKWLIVMAILLNVITFVTSFVNSIPYVGFLIYICIVIPIIESIANYSLGLLYSNIARNYDDSNYNGFEKEIESDRYDRIN</sequence>
<dbReference type="Pfam" id="PF13197">
    <property type="entry name" value="DUF4013"/>
    <property type="match status" value="1"/>
</dbReference>
<reference evidence="2" key="1">
    <citation type="submission" date="2019-04" db="EMBL/GenBank/DDBJ databases">
        <title>Evolution of Biomass-Degrading Anaerobic Consortia Revealed by Metagenomics.</title>
        <authorList>
            <person name="Peng X."/>
        </authorList>
    </citation>
    <scope>NUCLEOTIDE SEQUENCE</scope>
    <source>
        <strain evidence="2">SIG12</strain>
    </source>
</reference>
<dbReference type="InterPro" id="IPR025098">
    <property type="entry name" value="DUF4013"/>
</dbReference>
<dbReference type="EMBL" id="SUTE01000002">
    <property type="protein sequence ID" value="MBE6504262.1"/>
    <property type="molecule type" value="Genomic_DNA"/>
</dbReference>
<comment type="caution">
    <text evidence="2">The sequence shown here is derived from an EMBL/GenBank/DDBJ whole genome shotgun (WGS) entry which is preliminary data.</text>
</comment>
<feature type="transmembrane region" description="Helical" evidence="1">
    <location>
        <begin position="214"/>
        <end position="235"/>
    </location>
</feature>
<keyword evidence="1" id="KW-0472">Membrane</keyword>
<feature type="transmembrane region" description="Helical" evidence="1">
    <location>
        <begin position="21"/>
        <end position="38"/>
    </location>
</feature>
<accession>A0A8T3VAW3</accession>
<name>A0A8T3VAW3_9EURY</name>
<feature type="transmembrane region" description="Helical" evidence="1">
    <location>
        <begin position="44"/>
        <end position="72"/>
    </location>
</feature>
<dbReference type="Proteomes" id="UP000762703">
    <property type="component" value="Unassembled WGS sequence"/>
</dbReference>
<keyword evidence="1" id="KW-0812">Transmembrane</keyword>
<proteinExistence type="predicted"/>
<feature type="transmembrane region" description="Helical" evidence="1">
    <location>
        <begin position="128"/>
        <end position="156"/>
    </location>
</feature>